<sequence>MKLTISFKFPDGSDELICNLRTRLAAVSHLEWNKGPGSRFSKSSGRCHKYNRQLFRTKASRKKIFIFFDPPYCGCQTTVSIDRLKPAYVLPDVSTENPVQDIRARVPEGFDASNSQIR</sequence>
<comment type="caution">
    <text evidence="1">The sequence shown here is derived from an EMBL/GenBank/DDBJ whole genome shotgun (WGS) entry which is preliminary data.</text>
</comment>
<dbReference type="AlphaFoldDB" id="A0A4Y2PQX1"/>
<accession>A0A4Y2PQX1</accession>
<keyword evidence="2" id="KW-1185">Reference proteome</keyword>
<name>A0A4Y2PQX1_ARAVE</name>
<protein>
    <submittedName>
        <fullName evidence="1">Uncharacterized protein</fullName>
    </submittedName>
</protein>
<reference evidence="1 2" key="1">
    <citation type="journal article" date="2019" name="Sci. Rep.">
        <title>Orb-weaving spider Araneus ventricosus genome elucidates the spidroin gene catalogue.</title>
        <authorList>
            <person name="Kono N."/>
            <person name="Nakamura H."/>
            <person name="Ohtoshi R."/>
            <person name="Moran D.A.P."/>
            <person name="Shinohara A."/>
            <person name="Yoshida Y."/>
            <person name="Fujiwara M."/>
            <person name="Mori M."/>
            <person name="Tomita M."/>
            <person name="Arakawa K."/>
        </authorList>
    </citation>
    <scope>NUCLEOTIDE SEQUENCE [LARGE SCALE GENOMIC DNA]</scope>
</reference>
<dbReference type="Proteomes" id="UP000499080">
    <property type="component" value="Unassembled WGS sequence"/>
</dbReference>
<organism evidence="1 2">
    <name type="scientific">Araneus ventricosus</name>
    <name type="common">Orbweaver spider</name>
    <name type="synonym">Epeira ventricosa</name>
    <dbReference type="NCBI Taxonomy" id="182803"/>
    <lineage>
        <taxon>Eukaryota</taxon>
        <taxon>Metazoa</taxon>
        <taxon>Ecdysozoa</taxon>
        <taxon>Arthropoda</taxon>
        <taxon>Chelicerata</taxon>
        <taxon>Arachnida</taxon>
        <taxon>Araneae</taxon>
        <taxon>Araneomorphae</taxon>
        <taxon>Entelegynae</taxon>
        <taxon>Araneoidea</taxon>
        <taxon>Araneidae</taxon>
        <taxon>Araneus</taxon>
    </lineage>
</organism>
<evidence type="ECO:0000313" key="1">
    <source>
        <dbReference type="EMBL" id="GBN53512.1"/>
    </source>
</evidence>
<gene>
    <name evidence="1" type="ORF">AVEN_269010_1</name>
</gene>
<evidence type="ECO:0000313" key="2">
    <source>
        <dbReference type="Proteomes" id="UP000499080"/>
    </source>
</evidence>
<dbReference type="EMBL" id="BGPR01011900">
    <property type="protein sequence ID" value="GBN53512.1"/>
    <property type="molecule type" value="Genomic_DNA"/>
</dbReference>
<proteinExistence type="predicted"/>